<reference evidence="2 3" key="1">
    <citation type="submission" date="2019-04" db="EMBL/GenBank/DDBJ databases">
        <title>Streptomyces oryziradicis sp. nov., a novel actinomycete isolated from rhizosphere soil of rice (Oryza sativa L.).</title>
        <authorList>
            <person name="Li C."/>
        </authorList>
    </citation>
    <scope>NUCLEOTIDE SEQUENCE [LARGE SCALE GENOMIC DNA]</scope>
    <source>
        <strain evidence="2 3">NEAU-C40</strain>
    </source>
</reference>
<evidence type="ECO:0000313" key="2">
    <source>
        <dbReference type="EMBL" id="TKA04787.1"/>
    </source>
</evidence>
<feature type="compositionally biased region" description="Polar residues" evidence="1">
    <location>
        <begin position="97"/>
        <end position="113"/>
    </location>
</feature>
<dbReference type="RefSeq" id="WP_136728134.1">
    <property type="nucleotide sequence ID" value="NZ_SUMC01000047.1"/>
</dbReference>
<dbReference type="AlphaFoldDB" id="A0A4U0S970"/>
<feature type="region of interest" description="Disordered" evidence="1">
    <location>
        <begin position="1"/>
        <end position="23"/>
    </location>
</feature>
<accession>A0A4U0S970</accession>
<feature type="region of interest" description="Disordered" evidence="1">
    <location>
        <begin position="41"/>
        <end position="125"/>
    </location>
</feature>
<evidence type="ECO:0000256" key="1">
    <source>
        <dbReference type="SAM" id="MobiDB-lite"/>
    </source>
</evidence>
<protein>
    <submittedName>
        <fullName evidence="2">Uncharacterized protein</fullName>
    </submittedName>
</protein>
<proteinExistence type="predicted"/>
<gene>
    <name evidence="2" type="ORF">FCI23_34630</name>
</gene>
<evidence type="ECO:0000313" key="3">
    <source>
        <dbReference type="Proteomes" id="UP000305778"/>
    </source>
</evidence>
<comment type="caution">
    <text evidence="2">The sequence shown here is derived from an EMBL/GenBank/DDBJ whole genome shotgun (WGS) entry which is preliminary data.</text>
</comment>
<keyword evidence="3" id="KW-1185">Reference proteome</keyword>
<sequence>MHDEVVRPGAADAARLPGRADRAEQELPQVVEALPLHLGQLGSGRVPLPGTHLDPRLQQPLPQEPQKDVAQPSLHIGTEPEDGEKESRLLLCFRSAPTRSDGGSRNSDEQMLSTLGYKRSSFSPT</sequence>
<name>A0A4U0S970_9ACTN</name>
<dbReference type="Proteomes" id="UP000305778">
    <property type="component" value="Unassembled WGS sequence"/>
</dbReference>
<organism evidence="2 3">
    <name type="scientific">Actinacidiphila oryziradicis</name>
    <dbReference type="NCBI Taxonomy" id="2571141"/>
    <lineage>
        <taxon>Bacteria</taxon>
        <taxon>Bacillati</taxon>
        <taxon>Actinomycetota</taxon>
        <taxon>Actinomycetes</taxon>
        <taxon>Kitasatosporales</taxon>
        <taxon>Streptomycetaceae</taxon>
        <taxon>Actinacidiphila</taxon>
    </lineage>
</organism>
<dbReference type="EMBL" id="SUMC01000047">
    <property type="protein sequence ID" value="TKA04787.1"/>
    <property type="molecule type" value="Genomic_DNA"/>
</dbReference>